<evidence type="ECO:0000313" key="3">
    <source>
        <dbReference type="Proteomes" id="UP001169217"/>
    </source>
</evidence>
<dbReference type="EMBL" id="JARUPT010000580">
    <property type="protein sequence ID" value="KAK0370040.1"/>
    <property type="molecule type" value="Genomic_DNA"/>
</dbReference>
<feature type="compositionally biased region" description="Polar residues" evidence="1">
    <location>
        <begin position="42"/>
        <end position="52"/>
    </location>
</feature>
<proteinExistence type="predicted"/>
<organism evidence="2 3">
    <name type="scientific">Colletotrichum limetticola</name>
    <dbReference type="NCBI Taxonomy" id="1209924"/>
    <lineage>
        <taxon>Eukaryota</taxon>
        <taxon>Fungi</taxon>
        <taxon>Dikarya</taxon>
        <taxon>Ascomycota</taxon>
        <taxon>Pezizomycotina</taxon>
        <taxon>Sordariomycetes</taxon>
        <taxon>Hypocreomycetidae</taxon>
        <taxon>Glomerellales</taxon>
        <taxon>Glomerellaceae</taxon>
        <taxon>Colletotrichum</taxon>
        <taxon>Colletotrichum acutatum species complex</taxon>
    </lineage>
</organism>
<accession>A0ABQ9PDW6</accession>
<gene>
    <name evidence="2" type="ORF">CLIM01_12605</name>
</gene>
<feature type="region of interest" description="Disordered" evidence="1">
    <location>
        <begin position="1"/>
        <end position="87"/>
    </location>
</feature>
<sequence length="106" mass="11484">MRELACLNNVMPSTNTLAGRKNGGGGKENNVTEDSPRRGETNESGAQSLPNKTQEHRVLVPGMSQEEESERDKLWPPPSHTDNPAAGAAICRLTWPRILSAYAGTK</sequence>
<comment type="caution">
    <text evidence="2">The sequence shown here is derived from an EMBL/GenBank/DDBJ whole genome shotgun (WGS) entry which is preliminary data.</text>
</comment>
<reference evidence="2" key="1">
    <citation type="submission" date="2023-04" db="EMBL/GenBank/DDBJ databases">
        <title>Colletotrichum limetticola genome sequence.</title>
        <authorList>
            <person name="Baroncelli R."/>
        </authorList>
    </citation>
    <scope>NUCLEOTIDE SEQUENCE</scope>
    <source>
        <strain evidence="2">KLA-Anderson</strain>
    </source>
</reference>
<evidence type="ECO:0000313" key="2">
    <source>
        <dbReference type="EMBL" id="KAK0370040.1"/>
    </source>
</evidence>
<keyword evidence="3" id="KW-1185">Reference proteome</keyword>
<dbReference type="Proteomes" id="UP001169217">
    <property type="component" value="Unassembled WGS sequence"/>
</dbReference>
<evidence type="ECO:0000256" key="1">
    <source>
        <dbReference type="SAM" id="MobiDB-lite"/>
    </source>
</evidence>
<name>A0ABQ9PDW6_9PEZI</name>
<protein>
    <submittedName>
        <fullName evidence="2">Uncharacterized protein</fullName>
    </submittedName>
</protein>